<comment type="subcellular location">
    <subcellularLocation>
        <location evidence="1">Membrane</location>
        <topology evidence="1">Multi-pass membrane protein</topology>
    </subcellularLocation>
</comment>
<feature type="transmembrane region" description="Helical" evidence="5">
    <location>
        <begin position="388"/>
        <end position="406"/>
    </location>
</feature>
<feature type="transmembrane region" description="Helical" evidence="5">
    <location>
        <begin position="82"/>
        <end position="103"/>
    </location>
</feature>
<evidence type="ECO:0000256" key="5">
    <source>
        <dbReference type="SAM" id="Phobius"/>
    </source>
</evidence>
<feature type="transmembrane region" description="Helical" evidence="5">
    <location>
        <begin position="115"/>
        <end position="133"/>
    </location>
</feature>
<keyword evidence="4 5" id="KW-0472">Membrane</keyword>
<reference evidence="7" key="1">
    <citation type="journal article" date="2019" name="Int. J. Syst. Evol. Microbiol.">
        <title>The Global Catalogue of Microorganisms (GCM) 10K type strain sequencing project: providing services to taxonomists for standard genome sequencing and annotation.</title>
        <authorList>
            <consortium name="The Broad Institute Genomics Platform"/>
            <consortium name="The Broad Institute Genome Sequencing Center for Infectious Disease"/>
            <person name="Wu L."/>
            <person name="Ma J."/>
        </authorList>
    </citation>
    <scope>NUCLEOTIDE SEQUENCE [LARGE SCALE GENOMIC DNA]</scope>
    <source>
        <strain evidence="7">JCM 17342</strain>
    </source>
</reference>
<comment type="caution">
    <text evidence="6">The sequence shown here is derived from an EMBL/GenBank/DDBJ whole genome shotgun (WGS) entry which is preliminary data.</text>
</comment>
<feature type="transmembrane region" description="Helical" evidence="5">
    <location>
        <begin position="41"/>
        <end position="61"/>
    </location>
</feature>
<feature type="transmembrane region" description="Helical" evidence="5">
    <location>
        <begin position="140"/>
        <end position="161"/>
    </location>
</feature>
<dbReference type="Gene3D" id="1.20.1740.10">
    <property type="entry name" value="Amino acid/polyamine transporter I"/>
    <property type="match status" value="1"/>
</dbReference>
<evidence type="ECO:0000256" key="2">
    <source>
        <dbReference type="ARBA" id="ARBA00022692"/>
    </source>
</evidence>
<feature type="transmembrane region" description="Helical" evidence="5">
    <location>
        <begin position="181"/>
        <end position="198"/>
    </location>
</feature>
<protein>
    <submittedName>
        <fullName evidence="6">Amino acid permease</fullName>
    </submittedName>
</protein>
<evidence type="ECO:0000256" key="4">
    <source>
        <dbReference type="ARBA" id="ARBA00023136"/>
    </source>
</evidence>
<evidence type="ECO:0000256" key="1">
    <source>
        <dbReference type="ARBA" id="ARBA00004141"/>
    </source>
</evidence>
<proteinExistence type="predicted"/>
<dbReference type="EMBL" id="BAABAL010000009">
    <property type="protein sequence ID" value="GAA4006418.1"/>
    <property type="molecule type" value="Genomic_DNA"/>
</dbReference>
<feature type="transmembrane region" description="Helical" evidence="5">
    <location>
        <begin position="12"/>
        <end position="35"/>
    </location>
</feature>
<evidence type="ECO:0000256" key="3">
    <source>
        <dbReference type="ARBA" id="ARBA00022989"/>
    </source>
</evidence>
<sequence length="411" mass="42423">MLEPRQHTNTKTRLPGVVVLGMGAMIGLGPFLLLAPAAAGAGTWLLAGLPLAAIAALCAMYSTSERSSIREHMGRWPGRVAATGRFVALGCLAVVLATTFGQYCGQYLAPDQPRVAAFAVLAVAVLGNASGLLRWGTGLAWLIGGVVLVVLVLVIAACLAVPPPPAPLGTSAPPAGDPRSLMTAAAVLFLGFAGFERVTAPAKDEPQHGWRTTRRSIPVIVGIVTALYALLAIGLLRQLGPARLALSPTPLRDAVIAADGAVMVPFVEFGAGVGLASCLVLVLAAMRRMVVEAAIEREVATSLAAIARAGRTWPVDLVVGGFVALALPLLDTTDAVHLAACCVLVHYAFANAATRVELVEQDRTAPMRTACFGLGISVMLAMSLPPMTLLTTLGVLAAGSCLGALISQRWR</sequence>
<evidence type="ECO:0000313" key="7">
    <source>
        <dbReference type="Proteomes" id="UP001501747"/>
    </source>
</evidence>
<accession>A0ABP7S517</accession>
<gene>
    <name evidence="6" type="ORF">GCM10022247_30170</name>
</gene>
<name>A0ABP7S517_9PSEU</name>
<dbReference type="Proteomes" id="UP001501747">
    <property type="component" value="Unassembled WGS sequence"/>
</dbReference>
<keyword evidence="3 5" id="KW-1133">Transmembrane helix</keyword>
<keyword evidence="2 5" id="KW-0812">Transmembrane</keyword>
<feature type="transmembrane region" description="Helical" evidence="5">
    <location>
        <begin position="260"/>
        <end position="285"/>
    </location>
</feature>
<feature type="transmembrane region" description="Helical" evidence="5">
    <location>
        <begin position="219"/>
        <end position="240"/>
    </location>
</feature>
<dbReference type="PANTHER" id="PTHR42770:SF7">
    <property type="entry name" value="MEMBRANE PROTEIN"/>
    <property type="match status" value="1"/>
</dbReference>
<organism evidence="6 7">
    <name type="scientific">Allokutzneria multivorans</name>
    <dbReference type="NCBI Taxonomy" id="1142134"/>
    <lineage>
        <taxon>Bacteria</taxon>
        <taxon>Bacillati</taxon>
        <taxon>Actinomycetota</taxon>
        <taxon>Actinomycetes</taxon>
        <taxon>Pseudonocardiales</taxon>
        <taxon>Pseudonocardiaceae</taxon>
        <taxon>Allokutzneria</taxon>
    </lineage>
</organism>
<keyword evidence="7" id="KW-1185">Reference proteome</keyword>
<dbReference type="RefSeq" id="WP_344875077.1">
    <property type="nucleotide sequence ID" value="NZ_BAABAL010000009.1"/>
</dbReference>
<dbReference type="PANTHER" id="PTHR42770">
    <property type="entry name" value="AMINO ACID TRANSPORTER-RELATED"/>
    <property type="match status" value="1"/>
</dbReference>
<evidence type="ECO:0000313" key="6">
    <source>
        <dbReference type="EMBL" id="GAA4006418.1"/>
    </source>
</evidence>
<dbReference type="InterPro" id="IPR050367">
    <property type="entry name" value="APC_superfamily"/>
</dbReference>
<feature type="transmembrane region" description="Helical" evidence="5">
    <location>
        <begin position="313"/>
        <end position="330"/>
    </location>
</feature>